<dbReference type="SUPFAM" id="SSF53850">
    <property type="entry name" value="Periplasmic binding protein-like II"/>
    <property type="match status" value="1"/>
</dbReference>
<feature type="domain" description="HTH lysR-type" evidence="5">
    <location>
        <begin position="18"/>
        <end position="75"/>
    </location>
</feature>
<dbReference type="PROSITE" id="PS50931">
    <property type="entry name" value="HTH_LYSR"/>
    <property type="match status" value="1"/>
</dbReference>
<evidence type="ECO:0000256" key="4">
    <source>
        <dbReference type="ARBA" id="ARBA00023163"/>
    </source>
</evidence>
<name>A0ABY1Q998_9BURK</name>
<evidence type="ECO:0000256" key="2">
    <source>
        <dbReference type="ARBA" id="ARBA00023015"/>
    </source>
</evidence>
<sequence>MYPITPRNIAAVMELNDVDLNLLLIFHHLLLERRVSVVADKLGMTQPGVSNALRRLRLLLGDELFLRTSRGMEPTPYASRLAEPIGNALRTIHSSLNDVARFDPASSTRKFTLGMSDIGEIHLLPKLMEALALRASSVSISTVRNTTANLQDEIEAGRVDLAIGLLPQLKSGYFQRRLFKQCYVCMFRKGHELDKPGLTAEEFAKADHVTVISGGTGHAIVEESIERAGIRRNIRLTVPHFVAVGHILSTSNLIATVPERYAMECAVPFGLKYAKHPVALPEVDINVFWHAKFHKDPASQWLRDVIFDTFADGAKASERHVGRVRALQK</sequence>
<keyword evidence="2" id="KW-0805">Transcription regulation</keyword>
<dbReference type="InterPro" id="IPR050389">
    <property type="entry name" value="LysR-type_TF"/>
</dbReference>
<evidence type="ECO:0000259" key="5">
    <source>
        <dbReference type="PROSITE" id="PS50931"/>
    </source>
</evidence>
<dbReference type="Gene3D" id="3.40.190.10">
    <property type="entry name" value="Periplasmic binding protein-like II"/>
    <property type="match status" value="2"/>
</dbReference>
<keyword evidence="4" id="KW-0804">Transcription</keyword>
<evidence type="ECO:0000256" key="3">
    <source>
        <dbReference type="ARBA" id="ARBA00023125"/>
    </source>
</evidence>
<dbReference type="Proteomes" id="UP001158049">
    <property type="component" value="Unassembled WGS sequence"/>
</dbReference>
<evidence type="ECO:0000256" key="1">
    <source>
        <dbReference type="ARBA" id="ARBA00009437"/>
    </source>
</evidence>
<dbReference type="PANTHER" id="PTHR30118">
    <property type="entry name" value="HTH-TYPE TRANSCRIPTIONAL REGULATOR LEUO-RELATED"/>
    <property type="match status" value="1"/>
</dbReference>
<dbReference type="Gene3D" id="1.10.10.10">
    <property type="entry name" value="Winged helix-like DNA-binding domain superfamily/Winged helix DNA-binding domain"/>
    <property type="match status" value="1"/>
</dbReference>
<evidence type="ECO:0000313" key="6">
    <source>
        <dbReference type="EMBL" id="SMP62340.1"/>
    </source>
</evidence>
<comment type="caution">
    <text evidence="6">The sequence shown here is derived from an EMBL/GenBank/DDBJ whole genome shotgun (WGS) entry which is preliminary data.</text>
</comment>
<dbReference type="Pfam" id="PF03466">
    <property type="entry name" value="LysR_substrate"/>
    <property type="match status" value="1"/>
</dbReference>
<dbReference type="PANTHER" id="PTHR30118:SF15">
    <property type="entry name" value="TRANSCRIPTIONAL REGULATORY PROTEIN"/>
    <property type="match status" value="1"/>
</dbReference>
<organism evidence="6 7">
    <name type="scientific">Noviherbaspirillum suwonense</name>
    <dbReference type="NCBI Taxonomy" id="1224511"/>
    <lineage>
        <taxon>Bacteria</taxon>
        <taxon>Pseudomonadati</taxon>
        <taxon>Pseudomonadota</taxon>
        <taxon>Betaproteobacteria</taxon>
        <taxon>Burkholderiales</taxon>
        <taxon>Oxalobacteraceae</taxon>
        <taxon>Noviherbaspirillum</taxon>
    </lineage>
</organism>
<proteinExistence type="inferred from homology"/>
<evidence type="ECO:0000313" key="7">
    <source>
        <dbReference type="Proteomes" id="UP001158049"/>
    </source>
</evidence>
<dbReference type="InterPro" id="IPR000847">
    <property type="entry name" value="LysR_HTH_N"/>
</dbReference>
<reference evidence="6 7" key="1">
    <citation type="submission" date="2017-05" db="EMBL/GenBank/DDBJ databases">
        <authorList>
            <person name="Varghese N."/>
            <person name="Submissions S."/>
        </authorList>
    </citation>
    <scope>NUCLEOTIDE SEQUENCE [LARGE SCALE GENOMIC DNA]</scope>
    <source>
        <strain evidence="6 7">DSM 26001</strain>
    </source>
</reference>
<gene>
    <name evidence="6" type="ORF">SAMN06295970_10892</name>
</gene>
<dbReference type="InterPro" id="IPR036390">
    <property type="entry name" value="WH_DNA-bd_sf"/>
</dbReference>
<dbReference type="PRINTS" id="PR00039">
    <property type="entry name" value="HTHLYSR"/>
</dbReference>
<dbReference type="EMBL" id="FXUL01000008">
    <property type="protein sequence ID" value="SMP62340.1"/>
    <property type="molecule type" value="Genomic_DNA"/>
</dbReference>
<dbReference type="CDD" id="cd08459">
    <property type="entry name" value="PBP2_DntR_NahR_LinR_like"/>
    <property type="match status" value="1"/>
</dbReference>
<keyword evidence="3" id="KW-0238">DNA-binding</keyword>
<dbReference type="InterPro" id="IPR005119">
    <property type="entry name" value="LysR_subst-bd"/>
</dbReference>
<dbReference type="Pfam" id="PF00126">
    <property type="entry name" value="HTH_1"/>
    <property type="match status" value="1"/>
</dbReference>
<comment type="similarity">
    <text evidence="1">Belongs to the LysR transcriptional regulatory family.</text>
</comment>
<dbReference type="SUPFAM" id="SSF46785">
    <property type="entry name" value="Winged helix' DNA-binding domain"/>
    <property type="match status" value="1"/>
</dbReference>
<keyword evidence="7" id="KW-1185">Reference proteome</keyword>
<protein>
    <submittedName>
        <fullName evidence="6">Transcriptional regulator, LysR family</fullName>
    </submittedName>
</protein>
<accession>A0ABY1Q998</accession>
<dbReference type="InterPro" id="IPR036388">
    <property type="entry name" value="WH-like_DNA-bd_sf"/>
</dbReference>